<evidence type="ECO:0000256" key="1">
    <source>
        <dbReference type="SAM" id="Phobius"/>
    </source>
</evidence>
<reference evidence="2" key="1">
    <citation type="submission" date="2018-06" db="EMBL/GenBank/DDBJ databases">
        <authorList>
            <person name="Zhirakovskaya E."/>
        </authorList>
    </citation>
    <scope>NUCLEOTIDE SEQUENCE</scope>
</reference>
<keyword evidence="1" id="KW-1133">Transmembrane helix</keyword>
<organism evidence="2">
    <name type="scientific">hydrothermal vent metagenome</name>
    <dbReference type="NCBI Taxonomy" id="652676"/>
    <lineage>
        <taxon>unclassified sequences</taxon>
        <taxon>metagenomes</taxon>
        <taxon>ecological metagenomes</taxon>
    </lineage>
</organism>
<accession>A0A3B0TDL1</accession>
<keyword evidence="1" id="KW-0472">Membrane</keyword>
<dbReference type="AlphaFoldDB" id="A0A3B0TDL1"/>
<name>A0A3B0TDL1_9ZZZZ</name>
<proteinExistence type="predicted"/>
<feature type="transmembrane region" description="Helical" evidence="1">
    <location>
        <begin position="19"/>
        <end position="41"/>
    </location>
</feature>
<keyword evidence="1" id="KW-0812">Transmembrane</keyword>
<sequence length="63" mass="6613">MAIIPAAIAAERNSSISDWASLGIVVSCGFLIFQSVVCFACHVPTLGNGFMQAFASAFPISFE</sequence>
<protein>
    <submittedName>
        <fullName evidence="2">Uncharacterized protein</fullName>
    </submittedName>
</protein>
<gene>
    <name evidence="2" type="ORF">MNBD_ALPHA11-1708</name>
</gene>
<dbReference type="EMBL" id="UOEQ01000058">
    <property type="protein sequence ID" value="VAW14980.1"/>
    <property type="molecule type" value="Genomic_DNA"/>
</dbReference>
<evidence type="ECO:0000313" key="2">
    <source>
        <dbReference type="EMBL" id="VAW14980.1"/>
    </source>
</evidence>